<sequence>MMVELRKKVLAYITRGDGPDQQLLVYTMKDHPESGVQVPGGTIDRGELLMDALYREIEEETGIQKDDLVLIGKLAKNTYFPRHRDRRYERTIFHLEYRGDGPEQWEHTVTGDGKDQGLTLQIRWMPVCDIHGLAKKQDMALDAL</sequence>
<dbReference type="CDD" id="cd04663">
    <property type="entry name" value="NUDIX_Hydrolase"/>
    <property type="match status" value="1"/>
</dbReference>
<keyword evidence="7" id="KW-1185">Reference proteome</keyword>
<dbReference type="EMBL" id="RWGW01000010">
    <property type="protein sequence ID" value="RSK32598.1"/>
    <property type="molecule type" value="Genomic_DNA"/>
</dbReference>
<dbReference type="PANTHER" id="PTHR43736:SF1">
    <property type="entry name" value="DIHYDRONEOPTERIN TRIPHOSPHATE DIPHOSPHATASE"/>
    <property type="match status" value="1"/>
</dbReference>
<evidence type="ECO:0000259" key="3">
    <source>
        <dbReference type="PROSITE" id="PS51462"/>
    </source>
</evidence>
<dbReference type="PROSITE" id="PS00893">
    <property type="entry name" value="NUDIX_BOX"/>
    <property type="match status" value="1"/>
</dbReference>
<dbReference type="OrthoDB" id="2661124at2"/>
<dbReference type="STRING" id="426756.SAMN04488126_10562"/>
<dbReference type="RefSeq" id="WP_092095569.1">
    <property type="nucleotide sequence ID" value="NZ_FNAR01000005.1"/>
</dbReference>
<dbReference type="Proteomes" id="UP000198823">
    <property type="component" value="Unassembled WGS sequence"/>
</dbReference>
<evidence type="ECO:0000313" key="5">
    <source>
        <dbReference type="EMBL" id="SDE22188.1"/>
    </source>
</evidence>
<dbReference type="InterPro" id="IPR000086">
    <property type="entry name" value="NUDIX_hydrolase_dom"/>
</dbReference>
<dbReference type="InterPro" id="IPR020084">
    <property type="entry name" value="NUDIX_hydrolase_CS"/>
</dbReference>
<name>A0A1G7B4X5_9BACL</name>
<dbReference type="InterPro" id="IPR015797">
    <property type="entry name" value="NUDIX_hydrolase-like_dom_sf"/>
</dbReference>
<dbReference type="SUPFAM" id="SSF55811">
    <property type="entry name" value="Nudix"/>
    <property type="match status" value="1"/>
</dbReference>
<comment type="similarity">
    <text evidence="1">Belongs to the Nudix hydrolase family.</text>
</comment>
<gene>
    <name evidence="4" type="ORF">EJA12_07150</name>
    <name evidence="5" type="ORF">SAMN04488126_10562</name>
</gene>
<accession>A0A1G7B4X5</accession>
<dbReference type="EMBL" id="FNAR01000005">
    <property type="protein sequence ID" value="SDE22188.1"/>
    <property type="molecule type" value="Genomic_DNA"/>
</dbReference>
<dbReference type="PANTHER" id="PTHR43736">
    <property type="entry name" value="ADP-RIBOSE PYROPHOSPHATASE"/>
    <property type="match status" value="1"/>
</dbReference>
<evidence type="ECO:0000313" key="4">
    <source>
        <dbReference type="EMBL" id="RSK32598.1"/>
    </source>
</evidence>
<dbReference type="Proteomes" id="UP000272481">
    <property type="component" value="Unassembled WGS sequence"/>
</dbReference>
<feature type="domain" description="Nudix hydrolase" evidence="3">
    <location>
        <begin position="4"/>
        <end position="144"/>
    </location>
</feature>
<proteinExistence type="inferred from homology"/>
<dbReference type="GO" id="GO:0016787">
    <property type="term" value="F:hydrolase activity"/>
    <property type="evidence" value="ECO:0007669"/>
    <property type="project" value="UniProtKB-KW"/>
</dbReference>
<evidence type="ECO:0000313" key="7">
    <source>
        <dbReference type="Proteomes" id="UP000272481"/>
    </source>
</evidence>
<reference evidence="4 7" key="2">
    <citation type="submission" date="2018-12" db="EMBL/GenBank/DDBJ databases">
        <title>Comparitive functional genomics of dry heat resistant strains isolated from the viking spacecraft.</title>
        <authorList>
            <person name="Seuylemezian A."/>
            <person name="Vaishampayan P."/>
        </authorList>
    </citation>
    <scope>NUCLEOTIDE SEQUENCE [LARGE SCALE GENOMIC DNA]</scope>
    <source>
        <strain evidence="4 7">M6-11</strain>
    </source>
</reference>
<evidence type="ECO:0000256" key="1">
    <source>
        <dbReference type="ARBA" id="ARBA00005582"/>
    </source>
</evidence>
<evidence type="ECO:0000256" key="2">
    <source>
        <dbReference type="ARBA" id="ARBA00022801"/>
    </source>
</evidence>
<keyword evidence="2" id="KW-0378">Hydrolase</keyword>
<protein>
    <submittedName>
        <fullName evidence="5">8-oxo-dGTP pyrophosphatase MutT, NUDIX family</fullName>
    </submittedName>
    <submittedName>
        <fullName evidence="4">NUDIX domain-containing protein</fullName>
    </submittedName>
</protein>
<evidence type="ECO:0000313" key="6">
    <source>
        <dbReference type="Proteomes" id="UP000198823"/>
    </source>
</evidence>
<dbReference type="Gene3D" id="3.90.79.10">
    <property type="entry name" value="Nucleoside Triphosphate Pyrophosphohydrolase"/>
    <property type="match status" value="1"/>
</dbReference>
<organism evidence="5 6">
    <name type="scientific">Bhargavaea beijingensis</name>
    <dbReference type="NCBI Taxonomy" id="426756"/>
    <lineage>
        <taxon>Bacteria</taxon>
        <taxon>Bacillati</taxon>
        <taxon>Bacillota</taxon>
        <taxon>Bacilli</taxon>
        <taxon>Bacillales</taxon>
        <taxon>Caryophanaceae</taxon>
        <taxon>Bhargavaea</taxon>
    </lineage>
</organism>
<reference evidence="5 6" key="1">
    <citation type="submission" date="2016-10" db="EMBL/GenBank/DDBJ databases">
        <authorList>
            <person name="de Groot N.N."/>
        </authorList>
    </citation>
    <scope>NUCLEOTIDE SEQUENCE [LARGE SCALE GENOMIC DNA]</scope>
    <source>
        <strain evidence="5 6">CGMCC 1.6762</strain>
    </source>
</reference>
<dbReference type="PROSITE" id="PS51462">
    <property type="entry name" value="NUDIX"/>
    <property type="match status" value="1"/>
</dbReference>
<dbReference type="AlphaFoldDB" id="A0A1G7B4X5"/>
<dbReference type="Pfam" id="PF00293">
    <property type="entry name" value="NUDIX"/>
    <property type="match status" value="1"/>
</dbReference>